<organism evidence="3 4">
    <name type="scientific">Paraglaciecola aquimarina</name>
    <dbReference type="NCBI Taxonomy" id="1235557"/>
    <lineage>
        <taxon>Bacteria</taxon>
        <taxon>Pseudomonadati</taxon>
        <taxon>Pseudomonadota</taxon>
        <taxon>Gammaproteobacteria</taxon>
        <taxon>Alteromonadales</taxon>
        <taxon>Alteromonadaceae</taxon>
        <taxon>Paraglaciecola</taxon>
    </lineage>
</organism>
<dbReference type="InterPro" id="IPR017853">
    <property type="entry name" value="GH"/>
</dbReference>
<evidence type="ECO:0000313" key="3">
    <source>
        <dbReference type="EMBL" id="MDU0354074.1"/>
    </source>
</evidence>
<accession>A0ABU3SVM9</accession>
<dbReference type="InterPro" id="IPR040669">
    <property type="entry name" value="Agarase_CBM"/>
</dbReference>
<reference evidence="3 4" key="1">
    <citation type="submission" date="2023-10" db="EMBL/GenBank/DDBJ databases">
        <title>Glaciecola aquimarina strain GGW-M5 nov., isolated from a coastal seawater.</title>
        <authorList>
            <person name="Bayburt H."/>
            <person name="Kim J.M."/>
            <person name="Choi B.J."/>
            <person name="Jeon C.O."/>
        </authorList>
    </citation>
    <scope>NUCLEOTIDE SEQUENCE [LARGE SCALE GENOMIC DNA]</scope>
    <source>
        <strain evidence="3 4">KCTC 32108</strain>
    </source>
</reference>
<evidence type="ECO:0000313" key="4">
    <source>
        <dbReference type="Proteomes" id="UP001247805"/>
    </source>
</evidence>
<dbReference type="EMBL" id="JAWDIO010000002">
    <property type="protein sequence ID" value="MDU0354074.1"/>
    <property type="molecule type" value="Genomic_DNA"/>
</dbReference>
<sequence>MKPMCKNLLKLIALTTTLAFISCSKEDKLSQQERMTDADDNEPVLAVLANFDDVNLTLTNENANHEIVRNPDSNALEIEFLNSARYSGVHLDFSTPQDWTIYDEYHMALDVENTGTESVQLFLSIHSADSALHRHVVIPVGEKHTLFAPLDGVFWNIDTGMRENPKPWATDDLMFILIYGNYFMSNDSVTRISLNTRTNMANKNIRLDNIRLRKNPSYNETFVHKIVDKFGQNAHVDFPLKVHSLDEFKTVSDKEITALSKSKPFADRSKFGGWKEGPQLTATGFFRTEKVAGKWWLVDPEGHLFFSNGLANVRIANMFTTTGMDFKDDTIRYHDPEELTPEDSIGKVDIPAAVQETRYLASSTRRSLFEWLPSYDEPLGKHYSYRRSFHGGPLPHGETYSFYRANLERKYGSDNFVQQWQENTLARMLDWGMTSMGNWVDPAFYPNQQVPYFANGWIIGDFKEIKTGKEIWHAMPDVYDPEFERRANLTIEQIADEINGSPWCVGIFVDNEKTWGYRTGSVEHRYFLPIGALAMDSAESPAKRAFSQFIVEKYKTINALNKAWDTNIVSFEAMHKGVQFSAYNENLEADLSEMLSMLSNRYFSVVHAAIERVLPNHLYMGVRMATWGMPEETIEAATTYTDVLSFNVYDEGLQPFDWEFLRAVDLPAIIGEYHFGATSDTGSLHLGLLYASDQKDRARKFRIYMDSVSGHDNFVGAHWFQYIDSPVTGRAFDGESYNVGFVNVADIPYPEMVEMAKDFNTSLYPKRFNRPLTKPVKQQTRQATTEALPQ</sequence>
<proteinExistence type="predicted"/>
<feature type="domain" description="Agarase CBM-like" evidence="2">
    <location>
        <begin position="55"/>
        <end position="222"/>
    </location>
</feature>
<dbReference type="Gene3D" id="3.20.20.80">
    <property type="entry name" value="Glycosidases"/>
    <property type="match status" value="1"/>
</dbReference>
<dbReference type="PROSITE" id="PS51257">
    <property type="entry name" value="PROKAR_LIPOPROTEIN"/>
    <property type="match status" value="1"/>
</dbReference>
<dbReference type="Pfam" id="PF17992">
    <property type="entry name" value="Agarase_CBM"/>
    <property type="match status" value="1"/>
</dbReference>
<evidence type="ECO:0000256" key="1">
    <source>
        <dbReference type="SAM" id="MobiDB-lite"/>
    </source>
</evidence>
<feature type="compositionally biased region" description="Polar residues" evidence="1">
    <location>
        <begin position="776"/>
        <end position="790"/>
    </location>
</feature>
<name>A0ABU3SVM9_9ALTE</name>
<comment type="caution">
    <text evidence="3">The sequence shown here is derived from an EMBL/GenBank/DDBJ whole genome shotgun (WGS) entry which is preliminary data.</text>
</comment>
<gene>
    <name evidence="3" type="ORF">RS130_09105</name>
</gene>
<protein>
    <submittedName>
        <fullName evidence="3">Agarase</fullName>
    </submittedName>
</protein>
<evidence type="ECO:0000259" key="2">
    <source>
        <dbReference type="Pfam" id="PF17992"/>
    </source>
</evidence>
<dbReference type="Gene3D" id="2.60.120.430">
    <property type="entry name" value="Galactose-binding lectin"/>
    <property type="match status" value="1"/>
</dbReference>
<dbReference type="SUPFAM" id="SSF51445">
    <property type="entry name" value="(Trans)glycosidases"/>
    <property type="match status" value="1"/>
</dbReference>
<dbReference type="Proteomes" id="UP001247805">
    <property type="component" value="Unassembled WGS sequence"/>
</dbReference>
<feature type="region of interest" description="Disordered" evidence="1">
    <location>
        <begin position="770"/>
        <end position="790"/>
    </location>
</feature>
<keyword evidence="4" id="KW-1185">Reference proteome</keyword>
<dbReference type="RefSeq" id="WP_316025698.1">
    <property type="nucleotide sequence ID" value="NZ_JAWDIO010000002.1"/>
</dbReference>